<dbReference type="InterPro" id="IPR025079">
    <property type="entry name" value="DUF3943"/>
</dbReference>
<evidence type="ECO:0000256" key="1">
    <source>
        <dbReference type="SAM" id="SignalP"/>
    </source>
</evidence>
<keyword evidence="1" id="KW-0732">Signal</keyword>
<reference evidence="4" key="1">
    <citation type="journal article" date="2017" name="Proc. Natl. Acad. Sci. U.S.A.">
        <title>Simulation of Deepwater Horizon oil plume reveals substrate specialization within a complex community of hydrocarbon-degraders.</title>
        <authorList>
            <person name="Hu P."/>
            <person name="Dubinsky E.A."/>
            <person name="Probst A.J."/>
            <person name="Wang J."/>
            <person name="Sieber C.M.K."/>
            <person name="Tom L.M."/>
            <person name="Gardinali P."/>
            <person name="Banfield J.F."/>
            <person name="Atlas R.M."/>
            <person name="Andersen G.L."/>
        </authorList>
    </citation>
    <scope>NUCLEOTIDE SEQUENCE [LARGE SCALE GENOMIC DNA]</scope>
</reference>
<dbReference type="EMBL" id="MAAO01000006">
    <property type="protein sequence ID" value="OUR96550.1"/>
    <property type="molecule type" value="Genomic_DNA"/>
</dbReference>
<feature type="chain" id="PRO_5012056989" description="DUF3943 domain-containing protein" evidence="1">
    <location>
        <begin position="23"/>
        <end position="367"/>
    </location>
</feature>
<name>A0A1Y5FCI1_9BACT</name>
<sequence length="367" mass="41013">MNLKSIFLSLVLLTSAPMNLLAAEKIEFKPIDYFQTTSTTELEEGQIDPWLMNPVSRFISKEAWNEIQEDMRNEEELKQKQARMFGQGKVITVDTRDQEGCHSLQATLARRGDVPSSELNKLCIKDSKSPYTSIVVVDDQYRMPISLDNLSDKQRKMVEQTRNFTAIGAAAIGLIWMLPESVSKWDKDSIKDAGLIGKWKENVKEGPVVDKDDWVINYIGHPISGAAYYTVARHAGLTRTQSFGYSVFMSTVFWEYGFEAVAETPSIQDLLITPIIGSLMGEALFQMSEKIKENDGELFGSKGFGGFAMAVMNPAGAMLDGINNLFDNDIMKSSRTYLFTQPASAGSNDQHRENDSGFIGIGIEFKF</sequence>
<proteinExistence type="predicted"/>
<gene>
    <name evidence="3" type="ORF">A9Q84_09380</name>
</gene>
<dbReference type="Pfam" id="PF13084">
    <property type="entry name" value="DUF3943"/>
    <property type="match status" value="1"/>
</dbReference>
<dbReference type="Proteomes" id="UP000196531">
    <property type="component" value="Unassembled WGS sequence"/>
</dbReference>
<evidence type="ECO:0000313" key="4">
    <source>
        <dbReference type="Proteomes" id="UP000196531"/>
    </source>
</evidence>
<feature type="signal peptide" evidence="1">
    <location>
        <begin position="1"/>
        <end position="22"/>
    </location>
</feature>
<dbReference type="AlphaFoldDB" id="A0A1Y5FCI1"/>
<organism evidence="3 4">
    <name type="scientific">Halobacteriovorax marinus</name>
    <dbReference type="NCBI Taxonomy" id="97084"/>
    <lineage>
        <taxon>Bacteria</taxon>
        <taxon>Pseudomonadati</taxon>
        <taxon>Bdellovibrionota</taxon>
        <taxon>Bacteriovoracia</taxon>
        <taxon>Bacteriovoracales</taxon>
        <taxon>Halobacteriovoraceae</taxon>
        <taxon>Halobacteriovorax</taxon>
    </lineage>
</organism>
<comment type="caution">
    <text evidence="3">The sequence shown here is derived from an EMBL/GenBank/DDBJ whole genome shotgun (WGS) entry which is preliminary data.</text>
</comment>
<accession>A0A1Y5FCI1</accession>
<evidence type="ECO:0000259" key="2">
    <source>
        <dbReference type="Pfam" id="PF13084"/>
    </source>
</evidence>
<protein>
    <recommendedName>
        <fullName evidence="2">DUF3943 domain-containing protein</fullName>
    </recommendedName>
</protein>
<feature type="domain" description="DUF3943" evidence="2">
    <location>
        <begin position="206"/>
        <end position="314"/>
    </location>
</feature>
<evidence type="ECO:0000313" key="3">
    <source>
        <dbReference type="EMBL" id="OUR96550.1"/>
    </source>
</evidence>